<evidence type="ECO:0000259" key="2">
    <source>
        <dbReference type="PROSITE" id="PS50878"/>
    </source>
</evidence>
<proteinExistence type="predicted"/>
<accession>A0A8T1Y8T1</accession>
<feature type="compositionally biased region" description="Basic and acidic residues" evidence="1">
    <location>
        <begin position="163"/>
        <end position="199"/>
    </location>
</feature>
<feature type="region of interest" description="Disordered" evidence="1">
    <location>
        <begin position="348"/>
        <end position="409"/>
    </location>
</feature>
<dbReference type="Proteomes" id="UP000694240">
    <property type="component" value="Chromosome 12"/>
</dbReference>
<reference evidence="3 4" key="1">
    <citation type="submission" date="2020-12" db="EMBL/GenBank/DDBJ databases">
        <title>Concerted genomic and epigenomic changes stabilize Arabidopsis allopolyploids.</title>
        <authorList>
            <person name="Chen Z."/>
        </authorList>
    </citation>
    <scope>NUCLEOTIDE SEQUENCE [LARGE SCALE GENOMIC DNA]</scope>
    <source>
        <strain evidence="3">Allo738</strain>
        <tissue evidence="3">Leaf</tissue>
    </source>
</reference>
<name>A0A8T1Y8T1_9BRAS</name>
<keyword evidence="4" id="KW-1185">Reference proteome</keyword>
<feature type="compositionally biased region" description="Basic and acidic residues" evidence="1">
    <location>
        <begin position="219"/>
        <end position="238"/>
    </location>
</feature>
<feature type="domain" description="Reverse transcriptase" evidence="2">
    <location>
        <begin position="928"/>
        <end position="1210"/>
    </location>
</feature>
<dbReference type="Pfam" id="PF00078">
    <property type="entry name" value="RVT_1"/>
    <property type="match status" value="1"/>
</dbReference>
<feature type="compositionally biased region" description="Basic residues" evidence="1">
    <location>
        <begin position="375"/>
        <end position="395"/>
    </location>
</feature>
<dbReference type="Pfam" id="PF14111">
    <property type="entry name" value="DUF4283"/>
    <property type="match status" value="1"/>
</dbReference>
<dbReference type="InterPro" id="IPR044730">
    <property type="entry name" value="RNase_H-like_dom_plant"/>
</dbReference>
<evidence type="ECO:0000313" key="4">
    <source>
        <dbReference type="Proteomes" id="UP000694240"/>
    </source>
</evidence>
<feature type="compositionally biased region" description="Basic and acidic residues" evidence="1">
    <location>
        <begin position="1"/>
        <end position="13"/>
    </location>
</feature>
<dbReference type="GO" id="GO:0003676">
    <property type="term" value="F:nucleic acid binding"/>
    <property type="evidence" value="ECO:0007669"/>
    <property type="project" value="InterPro"/>
</dbReference>
<dbReference type="InterPro" id="IPR002156">
    <property type="entry name" value="RNaseH_domain"/>
</dbReference>
<keyword evidence="3" id="KW-0378">Hydrolase</keyword>
<dbReference type="InterPro" id="IPR026960">
    <property type="entry name" value="RVT-Znf"/>
</dbReference>
<dbReference type="Pfam" id="PF03372">
    <property type="entry name" value="Exo_endo_phos"/>
    <property type="match status" value="1"/>
</dbReference>
<evidence type="ECO:0000313" key="3">
    <source>
        <dbReference type="EMBL" id="KAG7543566.1"/>
    </source>
</evidence>
<protein>
    <submittedName>
        <fullName evidence="3">Endonuclease/exonuclease/phosphatase</fullName>
    </submittedName>
</protein>
<dbReference type="InterPro" id="IPR005135">
    <property type="entry name" value="Endo/exonuclease/phosphatase"/>
</dbReference>
<dbReference type="InterPro" id="IPR000477">
    <property type="entry name" value="RT_dom"/>
</dbReference>
<dbReference type="CDD" id="cd01650">
    <property type="entry name" value="RT_nLTR_like"/>
    <property type="match status" value="1"/>
</dbReference>
<dbReference type="Pfam" id="PF13456">
    <property type="entry name" value="RVT_3"/>
    <property type="match status" value="1"/>
</dbReference>
<dbReference type="GO" id="GO:0004523">
    <property type="term" value="F:RNA-DNA hybrid ribonuclease activity"/>
    <property type="evidence" value="ECO:0007669"/>
    <property type="project" value="InterPro"/>
</dbReference>
<dbReference type="Pfam" id="PF13966">
    <property type="entry name" value="zf-RVT"/>
    <property type="match status" value="1"/>
</dbReference>
<sequence>MSRRIPYEEKGKGVAELPRPPSIPRVKAPKVDNSELLKKHSLTVIGRVTNPSSQQIWALIPFLADHWKLSSRPVGADLGLGLFQLQFASEQDLLKALEHQPYHFSQWMVILQRWEPTTSKSFPSQIPFWIYVQGIPVHLWSEEILESIAKNVDHEEKDCLTVKDKGTRGVAAKDREEPPVRDTRERRDVSRRRDLREEGSYYSERGVSQEAKSQRSHHREYSREGRASERGQRSHDSIDGYQRISRRGESARSQSHTPSCRNDFPEEEERSRKTQEDVTLPQAEVEVAMEELREVMIQYANCPDPTESAARRERVRLAEEQGEFIQTAEQMVRASLPDQGVTTGLLTPSSEIPSQERIPVAQRLGPLNPAGGVGRGKKRATGKKKLGRPPGKKPSPKASLGVSLKKRKLLSTQPSPYRRLIMENQEVGEASRVPADRLSGSETNTPAEEEAQRETHPVLSWNCQGLGNSMTVRRLEEINKKFRPDVIFLMETKNSDATVLKKLEDLNFAHSWLVSPQGHGGGGLALLWKQELELEVLKSCPNFLDTKITTKGQSFFSSFVYGDPEQSKRRQVWMELTEAALLREAPWFLTGDFNEIVDNSEKEGGPVRAEGTFVDFRSFISECDLYDLKHSGNALSWRGNRGTHVVKCRLDRAMGNSAWTELFPKGRSEYLQFEGSDHRPVISFFDKVKKKKGIFRYDRRLKENEEVKRLVADIWSEDERINIHRRLINVRRALILWNKEKQRNSQKEIEKKKLELEQAMVNPVHDGLLLKRINEELNAAYKEEEAFWKQRSRQHWLQLGDRNTGYFHAATKGRRSMNNMTVLETEEDLAVYEEDQIATVIAHYYQKLFTSSPVEDEELLLTVSEAIRPCISAELNSRLEAIPSAQEIREGLFDINPEKAPGPDGFSASFFHSNWAAIGDEVVNEVQEFFRTGAMPKEFNETHVCLIPKGQGAKKTSDYRPIALCNVYYKIISKVITRRLKPVISDLVAVNQSAFVPRRAISDNVLITHEMLHFLKNSEARKHCSMAVKTDMTKAYDRLEWNFIKAVLTRMGFSDKWIGWMLQCVTTVSYSFLINGSPMGSVTPSRGIRQGDPLSPYIFILCSEVLSGLCLKSQAEGKMVGVRVSRKSPRVNHLLFADDTMFFCRAKEKDCLEFLKILRKYEQASGQLINKHKSSIFFSKRTPPELKTKVKQWLLIEKEGGVGKYLGLPELFGRKKKDLFTSIVDKIRQRALTWSNRFLSGAGKMVLLKSVLSTLPNYAMSCFQLPKSLCKRIQSTLTRFWWDSNDQKKKMCWISWDKLTKTKREGGLAFKDITAFNEALLAKLSWKLINEPMGLLARVLKGKYYHSSDLLNVKCPGSASHGWRSILVGRDLLKKRLGWAIENGRTAKAWSEPWLSMSKVSQPMGPMPFEGKDLLVEELFEQDSVEWDQEKVLSTFPNYAKEILAIKPSRFGAPDRRIWLASSDGNYTTKSGYTIAREEKSDLEDQKENEGCNWLEEVWRTKASPKAKLFLWKALVGAIPTGMQLVSRGMHLDSSCLRCKEPESIYHLLFNCSFAQQVWSLAPLVGLEEMPLFSEVHKGLSWLREKKQLPPSGLAEETLLKAILDAKEWQNAQESVVPSKLIGRGQNQETRVDMPSYVLVNTDAAWNQGAGVAGLGYVFAFSDQTIPQRHAAICAYVSSPLMAECLAIRSALFTALDFGIQFLSLQTDCQVLAKAISAKNLLLEVHGVFSDIFICIAQFKGFICKFVSRAANVEVDALAKATLASYVVNL</sequence>
<dbReference type="PANTHER" id="PTHR33116">
    <property type="entry name" value="REVERSE TRANSCRIPTASE ZINC-BINDING DOMAIN-CONTAINING PROTEIN-RELATED-RELATED"/>
    <property type="match status" value="1"/>
</dbReference>
<feature type="region of interest" description="Disordered" evidence="1">
    <location>
        <begin position="163"/>
        <end position="279"/>
    </location>
</feature>
<gene>
    <name evidence="3" type="ORF">ISN45_Aa07g034680</name>
</gene>
<dbReference type="PANTHER" id="PTHR33116:SF86">
    <property type="entry name" value="REVERSE TRANSCRIPTASE DOMAIN-CONTAINING PROTEIN"/>
    <property type="match status" value="1"/>
</dbReference>
<dbReference type="EMBL" id="JAEFBK010000012">
    <property type="protein sequence ID" value="KAG7543566.1"/>
    <property type="molecule type" value="Genomic_DNA"/>
</dbReference>
<organism evidence="3 4">
    <name type="scientific">Arabidopsis thaliana x Arabidopsis arenosa</name>
    <dbReference type="NCBI Taxonomy" id="1240361"/>
    <lineage>
        <taxon>Eukaryota</taxon>
        <taxon>Viridiplantae</taxon>
        <taxon>Streptophyta</taxon>
        <taxon>Embryophyta</taxon>
        <taxon>Tracheophyta</taxon>
        <taxon>Spermatophyta</taxon>
        <taxon>Magnoliopsida</taxon>
        <taxon>eudicotyledons</taxon>
        <taxon>Gunneridae</taxon>
        <taxon>Pentapetalae</taxon>
        <taxon>rosids</taxon>
        <taxon>malvids</taxon>
        <taxon>Brassicales</taxon>
        <taxon>Brassicaceae</taxon>
        <taxon>Camelineae</taxon>
        <taxon>Arabidopsis</taxon>
    </lineage>
</organism>
<dbReference type="PROSITE" id="PS50878">
    <property type="entry name" value="RT_POL"/>
    <property type="match status" value="1"/>
</dbReference>
<feature type="compositionally biased region" description="Polar residues" evidence="1">
    <location>
        <begin position="251"/>
        <end position="260"/>
    </location>
</feature>
<feature type="region of interest" description="Disordered" evidence="1">
    <location>
        <begin position="1"/>
        <end position="23"/>
    </location>
</feature>
<feature type="region of interest" description="Disordered" evidence="1">
    <location>
        <begin position="423"/>
        <end position="455"/>
    </location>
</feature>
<dbReference type="InterPro" id="IPR025558">
    <property type="entry name" value="DUF4283"/>
</dbReference>
<keyword evidence="3" id="KW-0255">Endonuclease</keyword>
<keyword evidence="3" id="KW-0540">Nuclease</keyword>
<evidence type="ECO:0000256" key="1">
    <source>
        <dbReference type="SAM" id="MobiDB-lite"/>
    </source>
</evidence>
<comment type="caution">
    <text evidence="3">The sequence shown here is derived from an EMBL/GenBank/DDBJ whole genome shotgun (WGS) entry which is preliminary data.</text>
</comment>
<dbReference type="CDD" id="cd06222">
    <property type="entry name" value="RNase_H_like"/>
    <property type="match status" value="1"/>
</dbReference>